<feature type="compositionally biased region" description="Polar residues" evidence="1">
    <location>
        <begin position="123"/>
        <end position="135"/>
    </location>
</feature>
<evidence type="ECO:0000256" key="1">
    <source>
        <dbReference type="SAM" id="MobiDB-lite"/>
    </source>
</evidence>
<protein>
    <submittedName>
        <fullName evidence="2">Uncharacterized protein</fullName>
    </submittedName>
</protein>
<feature type="region of interest" description="Disordered" evidence="1">
    <location>
        <begin position="1"/>
        <end position="187"/>
    </location>
</feature>
<dbReference type="AlphaFoldDB" id="A0A1B6FKK5"/>
<proteinExistence type="predicted"/>
<feature type="compositionally biased region" description="Basic and acidic residues" evidence="1">
    <location>
        <begin position="1"/>
        <end position="18"/>
    </location>
</feature>
<name>A0A1B6FKK5_9HEMI</name>
<organism evidence="2">
    <name type="scientific">Cuerna arida</name>
    <dbReference type="NCBI Taxonomy" id="1464854"/>
    <lineage>
        <taxon>Eukaryota</taxon>
        <taxon>Metazoa</taxon>
        <taxon>Ecdysozoa</taxon>
        <taxon>Arthropoda</taxon>
        <taxon>Hexapoda</taxon>
        <taxon>Insecta</taxon>
        <taxon>Pterygota</taxon>
        <taxon>Neoptera</taxon>
        <taxon>Paraneoptera</taxon>
        <taxon>Hemiptera</taxon>
        <taxon>Auchenorrhyncha</taxon>
        <taxon>Membracoidea</taxon>
        <taxon>Cicadellidae</taxon>
        <taxon>Cicadellinae</taxon>
        <taxon>Proconiini</taxon>
        <taxon>Cuerna</taxon>
    </lineage>
</organism>
<feature type="compositionally biased region" description="Low complexity" evidence="1">
    <location>
        <begin position="136"/>
        <end position="147"/>
    </location>
</feature>
<reference evidence="2" key="1">
    <citation type="submission" date="2015-11" db="EMBL/GenBank/DDBJ databases">
        <title>De novo transcriptome assembly of four potential Pierce s Disease insect vectors from Arizona vineyards.</title>
        <authorList>
            <person name="Tassone E.E."/>
        </authorList>
    </citation>
    <scope>NUCLEOTIDE SEQUENCE</scope>
</reference>
<gene>
    <name evidence="2" type="ORF">g.44452</name>
</gene>
<sequence length="227" mass="25225">SPESDKTVDAPENAEQKLTEPILSPVKTIEETTVTSEPLEVQSEQNKSIEKAKVNTSTKRKQKTAIKPEPESVVLPNKKLRSSSNRFSSSFITESKKNETSDSNSIPRSYSEIESELEKMLKSPSNELDSSVEQQSNIPESSFSENNESNKEIVETVESVEEKPKTLVEISKPESMETEEETLTIEEQSEAASSLLYDIPIVSTSKSVKKRLGSTKIVKKINQPTDS</sequence>
<feature type="non-terminal residue" evidence="2">
    <location>
        <position position="227"/>
    </location>
</feature>
<feature type="compositionally biased region" description="Polar residues" evidence="1">
    <location>
        <begin position="31"/>
        <end position="46"/>
    </location>
</feature>
<feature type="compositionally biased region" description="Basic and acidic residues" evidence="1">
    <location>
        <begin position="148"/>
        <end position="175"/>
    </location>
</feature>
<feature type="non-terminal residue" evidence="2">
    <location>
        <position position="1"/>
    </location>
</feature>
<feature type="compositionally biased region" description="Acidic residues" evidence="1">
    <location>
        <begin position="176"/>
        <end position="187"/>
    </location>
</feature>
<accession>A0A1B6FKK5</accession>
<dbReference type="EMBL" id="GECZ01019023">
    <property type="protein sequence ID" value="JAS50746.1"/>
    <property type="molecule type" value="Transcribed_RNA"/>
</dbReference>
<feature type="compositionally biased region" description="Low complexity" evidence="1">
    <location>
        <begin position="82"/>
        <end position="91"/>
    </location>
</feature>
<evidence type="ECO:0000313" key="2">
    <source>
        <dbReference type="EMBL" id="JAS50746.1"/>
    </source>
</evidence>